<dbReference type="InterPro" id="IPR012854">
    <property type="entry name" value="Cu_amine_oxidase-like_N"/>
</dbReference>
<protein>
    <recommendedName>
        <fullName evidence="1">Copper amine oxidase-like N-terminal domain-containing protein</fullName>
    </recommendedName>
</protein>
<dbReference type="Proteomes" id="UP000729290">
    <property type="component" value="Unassembled WGS sequence"/>
</dbReference>
<organism evidence="2 3">
    <name type="scientific">Anaerotignum lactatifermentans</name>
    <dbReference type="NCBI Taxonomy" id="160404"/>
    <lineage>
        <taxon>Bacteria</taxon>
        <taxon>Bacillati</taxon>
        <taxon>Bacillota</taxon>
        <taxon>Clostridia</taxon>
        <taxon>Lachnospirales</taxon>
        <taxon>Anaerotignaceae</taxon>
        <taxon>Anaerotignum</taxon>
    </lineage>
</organism>
<comment type="caution">
    <text evidence="2">The sequence shown here is derived from an EMBL/GenBank/DDBJ whole genome shotgun (WGS) entry which is preliminary data.</text>
</comment>
<evidence type="ECO:0000259" key="1">
    <source>
        <dbReference type="Pfam" id="PF07833"/>
    </source>
</evidence>
<accession>A0ABS2G8M7</accession>
<feature type="domain" description="Copper amine oxidase-like N-terminal" evidence="1">
    <location>
        <begin position="217"/>
        <end position="309"/>
    </location>
</feature>
<sequence>MKRGIMIGLILAGIMTTTVWAESGATYRTVIPTQDGTVEFQCRQDLFRKGTRSFPYGGFAVTVPAKAEGKKIYLDLVYTDTGRQAQVTISTEPTEEFKKGLNGLSQQEVNERYENFYQTFSRLEYDVYAIKLAAEHQEYIFSCNEYDTAEGLKDKAYGLSLRVIGGKEYADNLFYGQEDQIICPDFYYFYLGTDWKKDYTEMPWGMTVKADAEDIWVNGEDYSLDVPAYVNEAGTLMLPLRDVMDSLPPSFQKKIFWDRENQMAYVLWDQEVYMMRAGENKIELRGKEIVLKTPMEIREGRLFLPIEGLENLWKVCNIQRDFSSQTATMEGTLSFYQSKAE</sequence>
<name>A0ABS2G8M7_9FIRM</name>
<evidence type="ECO:0000313" key="2">
    <source>
        <dbReference type="EMBL" id="MBM6877395.1"/>
    </source>
</evidence>
<dbReference type="Pfam" id="PF07833">
    <property type="entry name" value="Cu_amine_oxidN1"/>
    <property type="match status" value="1"/>
</dbReference>
<dbReference type="EMBL" id="JACSNV010000005">
    <property type="protein sequence ID" value="MBM6877395.1"/>
    <property type="molecule type" value="Genomic_DNA"/>
</dbReference>
<gene>
    <name evidence="2" type="ORF">H9X83_04405</name>
</gene>
<dbReference type="RefSeq" id="WP_205133569.1">
    <property type="nucleotide sequence ID" value="NZ_JACSNT010000006.1"/>
</dbReference>
<keyword evidence="3" id="KW-1185">Reference proteome</keyword>
<proteinExistence type="predicted"/>
<dbReference type="Gene3D" id="3.30.457.10">
    <property type="entry name" value="Copper amine oxidase-like, N-terminal domain"/>
    <property type="match status" value="1"/>
</dbReference>
<dbReference type="InterPro" id="IPR036582">
    <property type="entry name" value="Mao_N_sf"/>
</dbReference>
<dbReference type="SUPFAM" id="SSF55383">
    <property type="entry name" value="Copper amine oxidase, domain N"/>
    <property type="match status" value="1"/>
</dbReference>
<evidence type="ECO:0000313" key="3">
    <source>
        <dbReference type="Proteomes" id="UP000729290"/>
    </source>
</evidence>
<reference evidence="2 3" key="1">
    <citation type="journal article" date="2021" name="Sci. Rep.">
        <title>The distribution of antibiotic resistance genes in chicken gut microbiota commensals.</title>
        <authorList>
            <person name="Juricova H."/>
            <person name="Matiasovicova J."/>
            <person name="Kubasova T."/>
            <person name="Cejkova D."/>
            <person name="Rychlik I."/>
        </authorList>
    </citation>
    <scope>NUCLEOTIDE SEQUENCE [LARGE SCALE GENOMIC DNA]</scope>
    <source>
        <strain evidence="2 3">An431b</strain>
    </source>
</reference>